<protein>
    <submittedName>
        <fullName evidence="2">Uncharacterized protein</fullName>
    </submittedName>
</protein>
<dbReference type="AlphaFoldDB" id="A0A9D3P4I2"/>
<proteinExistence type="predicted"/>
<reference evidence="2 3" key="1">
    <citation type="submission" date="2021-06" db="EMBL/GenBank/DDBJ databases">
        <title>Chromosome-level genome assembly of the red-tail catfish (Hemibagrus wyckioides).</title>
        <authorList>
            <person name="Shao F."/>
        </authorList>
    </citation>
    <scope>NUCLEOTIDE SEQUENCE [LARGE SCALE GENOMIC DNA]</scope>
    <source>
        <strain evidence="2">EC202008001</strain>
        <tissue evidence="2">Blood</tissue>
    </source>
</reference>
<accession>A0A9D3P4I2</accession>
<keyword evidence="1" id="KW-0175">Coiled coil</keyword>
<evidence type="ECO:0000256" key="1">
    <source>
        <dbReference type="SAM" id="Coils"/>
    </source>
</evidence>
<comment type="caution">
    <text evidence="2">The sequence shown here is derived from an EMBL/GenBank/DDBJ whole genome shotgun (WGS) entry which is preliminary data.</text>
</comment>
<dbReference type="OrthoDB" id="8964774at2759"/>
<feature type="coiled-coil region" evidence="1">
    <location>
        <begin position="16"/>
        <end position="46"/>
    </location>
</feature>
<evidence type="ECO:0000313" key="2">
    <source>
        <dbReference type="EMBL" id="KAG7334555.1"/>
    </source>
</evidence>
<sequence length="77" mass="9186">MVASWKEQRNMGLQLMQEKDNILEQLREEKKVMAKRIQELEKENEKHRPRAWPYRDPDDGVWRVPVAALCPSRSTPL</sequence>
<evidence type="ECO:0000313" key="3">
    <source>
        <dbReference type="Proteomes" id="UP000824219"/>
    </source>
</evidence>
<organism evidence="2 3">
    <name type="scientific">Hemibagrus wyckioides</name>
    <dbReference type="NCBI Taxonomy" id="337641"/>
    <lineage>
        <taxon>Eukaryota</taxon>
        <taxon>Metazoa</taxon>
        <taxon>Chordata</taxon>
        <taxon>Craniata</taxon>
        <taxon>Vertebrata</taxon>
        <taxon>Euteleostomi</taxon>
        <taxon>Actinopterygii</taxon>
        <taxon>Neopterygii</taxon>
        <taxon>Teleostei</taxon>
        <taxon>Ostariophysi</taxon>
        <taxon>Siluriformes</taxon>
        <taxon>Bagridae</taxon>
        <taxon>Hemibagrus</taxon>
    </lineage>
</organism>
<keyword evidence="3" id="KW-1185">Reference proteome</keyword>
<dbReference type="EMBL" id="JAHKSW010000003">
    <property type="protein sequence ID" value="KAG7334555.1"/>
    <property type="molecule type" value="Genomic_DNA"/>
</dbReference>
<gene>
    <name evidence="2" type="ORF">KOW79_002962</name>
</gene>
<name>A0A9D3P4I2_9TELE</name>
<dbReference type="Proteomes" id="UP000824219">
    <property type="component" value="Linkage Group LG03"/>
</dbReference>